<dbReference type="Pfam" id="PF11074">
    <property type="entry name" value="DUF2779"/>
    <property type="match status" value="1"/>
</dbReference>
<sequence length="658" mass="75765">MRPLTKSRFKVGLDCPTKLFYTKKSRYENQQDDDSFMEALAQGGFQVGELAKCYHPNGHDITETGYDAPLERTNELLQQENVIIYEAAILYKNFFIRVDVLEKIGTQINLIEVKSKSFDGKGTGSMVTKTGHVNSKWNLYLQDVAFQKYVTEKAFPECNVTAYLMLADKSKVASVTGLNQLFQIKVNDQGRKYAEVSKVVSLASLGTAILTAVNVDSIAQSIIDDEDQKDKPELLFEDKINLWAEKYDKDEKIISPVGVHCFSCEFHGNDPKKLSGLKEYWKLQKGWTDADFYKPRMTEIWDHRSKPKLFEEGIIFMEDVQKEHIGENIEPKPNGALSRQERQWMQVVKVQNNDDSFYLDADGMRQEMATFIYPLHFIDFETSMVAIPFYKGQRPYEQIAFQFSHHIMYADGSVEHKGEFIETGKGVFPNFNFVRALKKELETDSGTIFRFSYHENTVLNQVRAQLAVADSALVPDKEELITFIYSITYHKIIVNGKEEKIIGNRDMVDMYRMVKDYLFDPKTKGSNSIKAVLPAVLSRSGFIQKKYAEPIYGKTSEIRSINYEDGWKWIQYDAEGEVKNPYDLLPSIFEKLSEDHRAEMIADEYLADGGAAMIAFAKMQFEEITEMERDRIVTGLLKYCELDTLAMVMIYEFWMDEV</sequence>
<proteinExistence type="predicted"/>
<evidence type="ECO:0000313" key="3">
    <source>
        <dbReference type="Proteomes" id="UP000486602"/>
    </source>
</evidence>
<feature type="domain" description="DUF2779" evidence="1">
    <location>
        <begin position="376"/>
        <end position="528"/>
    </location>
</feature>
<dbReference type="RefSeq" id="WP_163287005.1">
    <property type="nucleotide sequence ID" value="NZ_JAAGVY010000060.1"/>
</dbReference>
<keyword evidence="3" id="KW-1185">Reference proteome</keyword>
<evidence type="ECO:0000313" key="2">
    <source>
        <dbReference type="EMBL" id="NEN25555.1"/>
    </source>
</evidence>
<dbReference type="EMBL" id="JAAGVY010000060">
    <property type="protein sequence ID" value="NEN25555.1"/>
    <property type="molecule type" value="Genomic_DNA"/>
</dbReference>
<dbReference type="InterPro" id="IPR021301">
    <property type="entry name" value="DUF2779"/>
</dbReference>
<comment type="caution">
    <text evidence="2">The sequence shown here is derived from an EMBL/GenBank/DDBJ whole genome shotgun (WGS) entry which is preliminary data.</text>
</comment>
<evidence type="ECO:0000259" key="1">
    <source>
        <dbReference type="Pfam" id="PF11074"/>
    </source>
</evidence>
<organism evidence="2 3">
    <name type="scientific">Cryomorpha ignava</name>
    <dbReference type="NCBI Taxonomy" id="101383"/>
    <lineage>
        <taxon>Bacteria</taxon>
        <taxon>Pseudomonadati</taxon>
        <taxon>Bacteroidota</taxon>
        <taxon>Flavobacteriia</taxon>
        <taxon>Flavobacteriales</taxon>
        <taxon>Cryomorphaceae</taxon>
        <taxon>Cryomorpha</taxon>
    </lineage>
</organism>
<reference evidence="2 3" key="1">
    <citation type="submission" date="2020-02" db="EMBL/GenBank/DDBJ databases">
        <title>Out from the shadows clarifying the taxonomy of the family Cryomorphaceae and related taxa by utilizing the GTDB taxonomic framework.</title>
        <authorList>
            <person name="Bowman J.P."/>
        </authorList>
    </citation>
    <scope>NUCLEOTIDE SEQUENCE [LARGE SCALE GENOMIC DNA]</scope>
    <source>
        <strain evidence="2 3">QSSC 1-22</strain>
    </source>
</reference>
<dbReference type="AlphaFoldDB" id="A0A7K3WY29"/>
<gene>
    <name evidence="2" type="ORF">G3O08_18845</name>
</gene>
<protein>
    <submittedName>
        <fullName evidence="2">DUF2779 domain-containing protein</fullName>
    </submittedName>
</protein>
<name>A0A7K3WY29_9FLAO</name>
<accession>A0A7K3WY29</accession>
<dbReference type="Proteomes" id="UP000486602">
    <property type="component" value="Unassembled WGS sequence"/>
</dbReference>